<dbReference type="EC" id="3.1.3.25" evidence="2"/>
<organism evidence="6 7">
    <name type="scientific">Gordonia hydrophobica</name>
    <dbReference type="NCBI Taxonomy" id="40516"/>
    <lineage>
        <taxon>Bacteria</taxon>
        <taxon>Bacillati</taxon>
        <taxon>Actinomycetota</taxon>
        <taxon>Actinomycetes</taxon>
        <taxon>Mycobacteriales</taxon>
        <taxon>Gordoniaceae</taxon>
        <taxon>Gordonia</taxon>
    </lineage>
</organism>
<evidence type="ECO:0000256" key="1">
    <source>
        <dbReference type="ARBA" id="ARBA00001033"/>
    </source>
</evidence>
<comment type="catalytic activity">
    <reaction evidence="1">
        <text>a myo-inositol phosphate + H2O = myo-inositol + phosphate</text>
        <dbReference type="Rhea" id="RHEA:24056"/>
        <dbReference type="ChEBI" id="CHEBI:15377"/>
        <dbReference type="ChEBI" id="CHEBI:17268"/>
        <dbReference type="ChEBI" id="CHEBI:43474"/>
        <dbReference type="ChEBI" id="CHEBI:84139"/>
        <dbReference type="EC" id="3.1.3.25"/>
    </reaction>
</comment>
<dbReference type="InterPro" id="IPR020583">
    <property type="entry name" value="Inositol_monoP_metal-BS"/>
</dbReference>
<evidence type="ECO:0000256" key="3">
    <source>
        <dbReference type="ARBA" id="ARBA00022723"/>
    </source>
</evidence>
<dbReference type="PRINTS" id="PR00377">
    <property type="entry name" value="IMPHPHTASES"/>
</dbReference>
<sequence>MTDLVDRIDLPQLLAAAESVLDEVSDQFVDGLGSPGVHIKGAGDFATEVDLALERRISETLGARTGIEVHGEEFGGPAAESGVMWILDPIDGTFNYSVGMPMAAMLLALAVDGEPVIGLTRMPLIGQSFAGHVGGGLIVNGETMPIVPDSPLQTAVIGLGAFNVKSRGRYPGAARAELQRRLSYRAGRLRMTGSNGIDVAYVAAGVFGGAVSFSAKAWDNAAGAALVRAAGGRATDVAGNPWTVSSSSLVTGNRRLHGELLEVIGEAMPEQVAALRDGRL</sequence>
<keyword evidence="5" id="KW-0460">Magnesium</keyword>
<evidence type="ECO:0000256" key="2">
    <source>
        <dbReference type="ARBA" id="ARBA00013106"/>
    </source>
</evidence>
<dbReference type="InterPro" id="IPR020550">
    <property type="entry name" value="Inositol_monophosphatase_CS"/>
</dbReference>
<dbReference type="PROSITE" id="PS00629">
    <property type="entry name" value="IMP_1"/>
    <property type="match status" value="1"/>
</dbReference>
<evidence type="ECO:0000256" key="5">
    <source>
        <dbReference type="ARBA" id="ARBA00022842"/>
    </source>
</evidence>
<gene>
    <name evidence="6" type="ORF">RVF87_16010</name>
</gene>
<keyword evidence="4" id="KW-0378">Hydrolase</keyword>
<keyword evidence="3" id="KW-0479">Metal-binding</keyword>
<accession>A0ABZ2TYN3</accession>
<evidence type="ECO:0000313" key="7">
    <source>
        <dbReference type="Proteomes" id="UP001479933"/>
    </source>
</evidence>
<keyword evidence="7" id="KW-1185">Reference proteome</keyword>
<dbReference type="Gene3D" id="3.40.190.80">
    <property type="match status" value="1"/>
</dbReference>
<proteinExistence type="predicted"/>
<dbReference type="Pfam" id="PF00459">
    <property type="entry name" value="Inositol_P"/>
    <property type="match status" value="1"/>
</dbReference>
<dbReference type="SUPFAM" id="SSF56655">
    <property type="entry name" value="Carbohydrate phosphatase"/>
    <property type="match status" value="1"/>
</dbReference>
<dbReference type="RefSeq" id="WP_066162985.1">
    <property type="nucleotide sequence ID" value="NZ_CP136137.1"/>
</dbReference>
<dbReference type="PROSITE" id="PS00630">
    <property type="entry name" value="IMP_2"/>
    <property type="match status" value="1"/>
</dbReference>
<dbReference type="Gene3D" id="3.30.540.10">
    <property type="entry name" value="Fructose-1,6-Bisphosphatase, subunit A, domain 1"/>
    <property type="match status" value="1"/>
</dbReference>
<dbReference type="PANTHER" id="PTHR20854">
    <property type="entry name" value="INOSITOL MONOPHOSPHATASE"/>
    <property type="match status" value="1"/>
</dbReference>
<protein>
    <recommendedName>
        <fullName evidence="2">inositol-phosphate phosphatase</fullName>
        <ecNumber evidence="2">3.1.3.25</ecNumber>
    </recommendedName>
</protein>
<evidence type="ECO:0000313" key="6">
    <source>
        <dbReference type="EMBL" id="WYY06559.1"/>
    </source>
</evidence>
<dbReference type="EMBL" id="CP136137">
    <property type="protein sequence ID" value="WYY06559.1"/>
    <property type="molecule type" value="Genomic_DNA"/>
</dbReference>
<dbReference type="InterPro" id="IPR000760">
    <property type="entry name" value="Inositol_monophosphatase-like"/>
</dbReference>
<dbReference type="PANTHER" id="PTHR20854:SF4">
    <property type="entry name" value="INOSITOL-1-MONOPHOSPHATASE-RELATED"/>
    <property type="match status" value="1"/>
</dbReference>
<name>A0ABZ2TYN3_9ACTN</name>
<reference evidence="6 7" key="1">
    <citation type="journal article" date="2023" name="Virus Evol.">
        <title>Computational host range prediction-The good, the bad, and the ugly.</title>
        <authorList>
            <person name="Howell A.A."/>
            <person name="Versoza C.J."/>
            <person name="Pfeifer S.P."/>
        </authorList>
    </citation>
    <scope>NUCLEOTIDE SEQUENCE [LARGE SCALE GENOMIC DNA]</scope>
    <source>
        <strain evidence="6 7">1610/1b</strain>
    </source>
</reference>
<dbReference type="CDD" id="cd01637">
    <property type="entry name" value="IMPase_like"/>
    <property type="match status" value="1"/>
</dbReference>
<dbReference type="Proteomes" id="UP001479933">
    <property type="component" value="Chromosome"/>
</dbReference>
<evidence type="ECO:0000256" key="4">
    <source>
        <dbReference type="ARBA" id="ARBA00022801"/>
    </source>
</evidence>